<evidence type="ECO:0000313" key="9">
    <source>
        <dbReference type="EMBL" id="SHE35397.1"/>
    </source>
</evidence>
<accession>A0A1M4STQ2</accession>
<dbReference type="RefSeq" id="WP_072833382.1">
    <property type="nucleotide sequence ID" value="NZ_FQUU01000001.1"/>
</dbReference>
<protein>
    <submittedName>
        <fullName evidence="9">Outer membrane protein</fullName>
    </submittedName>
</protein>
<keyword evidence="4" id="KW-1134">Transmembrane beta strand</keyword>
<keyword evidence="5" id="KW-0812">Transmembrane</keyword>
<evidence type="ECO:0000256" key="8">
    <source>
        <dbReference type="SAM" id="SignalP"/>
    </source>
</evidence>
<comment type="similarity">
    <text evidence="2">Belongs to the outer membrane factor (OMF) (TC 1.B.17) family.</text>
</comment>
<sequence length="440" mass="48986">MNRVLSFLFLLAGVNSHAQTYTLQQAIDTALSSNIPVKQSGLLVQTSKVYLNQAMLNRLPYLTADVTHGIYNGRSIDPSSNGYVNQNLNSANYQLNSGFVLFNGGSIQSTVKQNEAAYESSKLTWQQAKDNLVLNVILAYLQVLNNEDLVASAMNQAGVSQKQLERLDVLNKQGAIKPSEFSDLKGQYMNDQLAIVSAKTALEESKLSLAQLMNKQYDKNMKLERIDVSEFLANYTASSQEVYQSALEQFPLVKSVELQTKSFAYGSKAARGALFPTVSIGGGLNTNYSSIAQNAAGKISYDNQLKNNVSTSVGLGISIPIFNRLQQRNRVKLADIQLKNSELEEERTKTLLEQQIDQAYLNMTNAYDRYKVLLEQVAAYDESFKAAEVRYNSGVGTSIDYLTAKDRLDRANINLIIAKYDFVLRKKVLDYYSNPSTLRQ</sequence>
<dbReference type="AlphaFoldDB" id="A0A1M4STQ2"/>
<keyword evidence="6" id="KW-0472">Membrane</keyword>
<keyword evidence="10" id="KW-1185">Reference proteome</keyword>
<gene>
    <name evidence="9" type="ORF">SAMN02745131_00223</name>
</gene>
<proteinExistence type="inferred from homology"/>
<dbReference type="GO" id="GO:0015562">
    <property type="term" value="F:efflux transmembrane transporter activity"/>
    <property type="evidence" value="ECO:0007669"/>
    <property type="project" value="InterPro"/>
</dbReference>
<comment type="subcellular location">
    <subcellularLocation>
        <location evidence="1">Cell outer membrane</location>
    </subcellularLocation>
</comment>
<evidence type="ECO:0000256" key="1">
    <source>
        <dbReference type="ARBA" id="ARBA00004442"/>
    </source>
</evidence>
<evidence type="ECO:0000256" key="4">
    <source>
        <dbReference type="ARBA" id="ARBA00022452"/>
    </source>
</evidence>
<evidence type="ECO:0000256" key="7">
    <source>
        <dbReference type="ARBA" id="ARBA00023237"/>
    </source>
</evidence>
<dbReference type="InterPro" id="IPR003423">
    <property type="entry name" value="OMP_efflux"/>
</dbReference>
<keyword evidence="8" id="KW-0732">Signal</keyword>
<name>A0A1M4STQ2_9BACT</name>
<dbReference type="Gene3D" id="1.20.1600.10">
    <property type="entry name" value="Outer membrane efflux proteins (OEP)"/>
    <property type="match status" value="1"/>
</dbReference>
<dbReference type="GO" id="GO:1990281">
    <property type="term" value="C:efflux pump complex"/>
    <property type="evidence" value="ECO:0007669"/>
    <property type="project" value="TreeGrafter"/>
</dbReference>
<dbReference type="InterPro" id="IPR051906">
    <property type="entry name" value="TolC-like"/>
</dbReference>
<feature type="signal peptide" evidence="8">
    <location>
        <begin position="1"/>
        <end position="18"/>
    </location>
</feature>
<keyword evidence="3" id="KW-0813">Transport</keyword>
<dbReference type="Proteomes" id="UP000184048">
    <property type="component" value="Unassembled WGS sequence"/>
</dbReference>
<dbReference type="GO" id="GO:0009279">
    <property type="term" value="C:cell outer membrane"/>
    <property type="evidence" value="ECO:0007669"/>
    <property type="project" value="UniProtKB-SubCell"/>
</dbReference>
<dbReference type="GO" id="GO:0015288">
    <property type="term" value="F:porin activity"/>
    <property type="evidence" value="ECO:0007669"/>
    <property type="project" value="TreeGrafter"/>
</dbReference>
<dbReference type="Pfam" id="PF02321">
    <property type="entry name" value="OEP"/>
    <property type="match status" value="2"/>
</dbReference>
<organism evidence="9 10">
    <name type="scientific">Flavisolibacter ginsengisoli DSM 18119</name>
    <dbReference type="NCBI Taxonomy" id="1121884"/>
    <lineage>
        <taxon>Bacteria</taxon>
        <taxon>Pseudomonadati</taxon>
        <taxon>Bacteroidota</taxon>
        <taxon>Chitinophagia</taxon>
        <taxon>Chitinophagales</taxon>
        <taxon>Chitinophagaceae</taxon>
        <taxon>Flavisolibacter</taxon>
    </lineage>
</organism>
<dbReference type="EMBL" id="FQUU01000001">
    <property type="protein sequence ID" value="SHE35397.1"/>
    <property type="molecule type" value="Genomic_DNA"/>
</dbReference>
<evidence type="ECO:0000313" key="10">
    <source>
        <dbReference type="Proteomes" id="UP000184048"/>
    </source>
</evidence>
<feature type="chain" id="PRO_5012951302" evidence="8">
    <location>
        <begin position="19"/>
        <end position="440"/>
    </location>
</feature>
<dbReference type="SUPFAM" id="SSF56954">
    <property type="entry name" value="Outer membrane efflux proteins (OEP)"/>
    <property type="match status" value="1"/>
</dbReference>
<dbReference type="PANTHER" id="PTHR30026">
    <property type="entry name" value="OUTER MEMBRANE PROTEIN TOLC"/>
    <property type="match status" value="1"/>
</dbReference>
<dbReference type="OrthoDB" id="9811587at2"/>
<dbReference type="PANTHER" id="PTHR30026:SF20">
    <property type="entry name" value="OUTER MEMBRANE PROTEIN TOLC"/>
    <property type="match status" value="1"/>
</dbReference>
<dbReference type="STRING" id="1121884.SAMN02745131_00223"/>
<reference evidence="9 10" key="1">
    <citation type="submission" date="2016-11" db="EMBL/GenBank/DDBJ databases">
        <authorList>
            <person name="Jaros S."/>
            <person name="Januszkiewicz K."/>
            <person name="Wedrychowicz H."/>
        </authorList>
    </citation>
    <scope>NUCLEOTIDE SEQUENCE [LARGE SCALE GENOMIC DNA]</scope>
    <source>
        <strain evidence="9 10">DSM 18119</strain>
    </source>
</reference>
<evidence type="ECO:0000256" key="3">
    <source>
        <dbReference type="ARBA" id="ARBA00022448"/>
    </source>
</evidence>
<evidence type="ECO:0000256" key="2">
    <source>
        <dbReference type="ARBA" id="ARBA00007613"/>
    </source>
</evidence>
<evidence type="ECO:0000256" key="6">
    <source>
        <dbReference type="ARBA" id="ARBA00023136"/>
    </source>
</evidence>
<evidence type="ECO:0000256" key="5">
    <source>
        <dbReference type="ARBA" id="ARBA00022692"/>
    </source>
</evidence>
<keyword evidence="7" id="KW-0998">Cell outer membrane</keyword>